<evidence type="ECO:0000313" key="2">
    <source>
        <dbReference type="EMBL" id="THH06393.1"/>
    </source>
</evidence>
<dbReference type="Proteomes" id="UP000310158">
    <property type="component" value="Unassembled WGS sequence"/>
</dbReference>
<comment type="caution">
    <text evidence="2">The sequence shown here is derived from an EMBL/GenBank/DDBJ whole genome shotgun (WGS) entry which is preliminary data.</text>
</comment>
<sequence length="252" mass="26424">MAHVAPIAAPLVTADTFFTLPSSDSASVNSTTSTVDPALQAVTDATATVSIPAFEPVITPSSISPTPPIMHSPPLTHLLILKPPSGLTSRWLLEAMQCPRLPPTDPTTSSAVVAQHNAAPITTPTVPAITAPPVRAPESIQNDVMPSVRSAQPPLPATTSLSLAGHITRNEGPEIQPSLEAAGLDLGSVHLETSGEDRALRKRWNDSSGLDEGAEVVKRTKTQKAKPTKVGTKRSKRAPKSMKTKAAENKEN</sequence>
<organism evidence="2 3">
    <name type="scientific">Bondarzewia mesenterica</name>
    <dbReference type="NCBI Taxonomy" id="1095465"/>
    <lineage>
        <taxon>Eukaryota</taxon>
        <taxon>Fungi</taxon>
        <taxon>Dikarya</taxon>
        <taxon>Basidiomycota</taxon>
        <taxon>Agaricomycotina</taxon>
        <taxon>Agaricomycetes</taxon>
        <taxon>Russulales</taxon>
        <taxon>Bondarzewiaceae</taxon>
        <taxon>Bondarzewia</taxon>
    </lineage>
</organism>
<keyword evidence="3" id="KW-1185">Reference proteome</keyword>
<accession>A0A4V3XCM2</accession>
<evidence type="ECO:0000313" key="3">
    <source>
        <dbReference type="Proteomes" id="UP000310158"/>
    </source>
</evidence>
<dbReference type="EMBL" id="SGPL01000885">
    <property type="protein sequence ID" value="THH06393.1"/>
    <property type="molecule type" value="Genomic_DNA"/>
</dbReference>
<feature type="region of interest" description="Disordered" evidence="1">
    <location>
        <begin position="194"/>
        <end position="252"/>
    </location>
</feature>
<protein>
    <submittedName>
        <fullName evidence="2">Uncharacterized protein</fullName>
    </submittedName>
</protein>
<gene>
    <name evidence="2" type="ORF">EW146_g9627</name>
</gene>
<feature type="compositionally biased region" description="Basic residues" evidence="1">
    <location>
        <begin position="219"/>
        <end position="243"/>
    </location>
</feature>
<proteinExistence type="predicted"/>
<reference evidence="2 3" key="1">
    <citation type="submission" date="2019-02" db="EMBL/GenBank/DDBJ databases">
        <title>Genome sequencing of the rare red list fungi Bondarzewia mesenterica.</title>
        <authorList>
            <person name="Buettner E."/>
            <person name="Kellner H."/>
        </authorList>
    </citation>
    <scope>NUCLEOTIDE SEQUENCE [LARGE SCALE GENOMIC DNA]</scope>
    <source>
        <strain evidence="2 3">DSM 108281</strain>
    </source>
</reference>
<name>A0A4V3XCM2_9AGAM</name>
<evidence type="ECO:0000256" key="1">
    <source>
        <dbReference type="SAM" id="MobiDB-lite"/>
    </source>
</evidence>
<feature type="compositionally biased region" description="Basic and acidic residues" evidence="1">
    <location>
        <begin position="194"/>
        <end position="205"/>
    </location>
</feature>
<dbReference type="AlphaFoldDB" id="A0A4V3XCM2"/>